<protein>
    <submittedName>
        <fullName evidence="7">S8 family serine peptidase</fullName>
    </submittedName>
</protein>
<dbReference type="InterPro" id="IPR000209">
    <property type="entry name" value="Peptidase_S8/S53_dom"/>
</dbReference>
<name>A0ABW0R1Y6_9BACL</name>
<keyword evidence="3 5" id="KW-0378">Hydrolase</keyword>
<proteinExistence type="inferred from homology"/>
<dbReference type="PRINTS" id="PR00723">
    <property type="entry name" value="SUBTILISIN"/>
</dbReference>
<dbReference type="SUPFAM" id="SSF52743">
    <property type="entry name" value="Subtilisin-like"/>
    <property type="match status" value="1"/>
</dbReference>
<evidence type="ECO:0000313" key="7">
    <source>
        <dbReference type="EMBL" id="MFC5531060.1"/>
    </source>
</evidence>
<dbReference type="Pfam" id="PF00395">
    <property type="entry name" value="SLH"/>
    <property type="match status" value="2"/>
</dbReference>
<dbReference type="PROSITE" id="PS00136">
    <property type="entry name" value="SUBTILASE_ASP"/>
    <property type="match status" value="1"/>
</dbReference>
<dbReference type="RefSeq" id="WP_378113003.1">
    <property type="nucleotide sequence ID" value="NZ_JBHSNC010000051.1"/>
</dbReference>
<feature type="domain" description="SLH" evidence="6">
    <location>
        <begin position="699"/>
        <end position="762"/>
    </location>
</feature>
<dbReference type="PROSITE" id="PS51892">
    <property type="entry name" value="SUBTILASE"/>
    <property type="match status" value="1"/>
</dbReference>
<organism evidence="7 8">
    <name type="scientific">Cohnella yongneupensis</name>
    <dbReference type="NCBI Taxonomy" id="425006"/>
    <lineage>
        <taxon>Bacteria</taxon>
        <taxon>Bacillati</taxon>
        <taxon>Bacillota</taxon>
        <taxon>Bacilli</taxon>
        <taxon>Bacillales</taxon>
        <taxon>Paenibacillaceae</taxon>
        <taxon>Cohnella</taxon>
    </lineage>
</organism>
<evidence type="ECO:0000256" key="4">
    <source>
        <dbReference type="ARBA" id="ARBA00022825"/>
    </source>
</evidence>
<evidence type="ECO:0000256" key="1">
    <source>
        <dbReference type="ARBA" id="ARBA00011073"/>
    </source>
</evidence>
<reference evidence="8" key="1">
    <citation type="journal article" date="2019" name="Int. J. Syst. Evol. Microbiol.">
        <title>The Global Catalogue of Microorganisms (GCM) 10K type strain sequencing project: providing services to taxonomists for standard genome sequencing and annotation.</title>
        <authorList>
            <consortium name="The Broad Institute Genomics Platform"/>
            <consortium name="The Broad Institute Genome Sequencing Center for Infectious Disease"/>
            <person name="Wu L."/>
            <person name="Ma J."/>
        </authorList>
    </citation>
    <scope>NUCLEOTIDE SEQUENCE [LARGE SCALE GENOMIC DNA]</scope>
    <source>
        <strain evidence="8">CGMCC 1.18578</strain>
    </source>
</reference>
<dbReference type="Gene3D" id="2.60.120.380">
    <property type="match status" value="3"/>
</dbReference>
<dbReference type="EMBL" id="JBHSNC010000051">
    <property type="protein sequence ID" value="MFC5531060.1"/>
    <property type="molecule type" value="Genomic_DNA"/>
</dbReference>
<evidence type="ECO:0000256" key="5">
    <source>
        <dbReference type="PROSITE-ProRule" id="PRU01240"/>
    </source>
</evidence>
<feature type="domain" description="SLH" evidence="6">
    <location>
        <begin position="820"/>
        <end position="877"/>
    </location>
</feature>
<keyword evidence="4 5" id="KW-0720">Serine protease</keyword>
<comment type="similarity">
    <text evidence="1 5">Belongs to the peptidase S8 family.</text>
</comment>
<dbReference type="PANTHER" id="PTHR43806">
    <property type="entry name" value="PEPTIDASE S8"/>
    <property type="match status" value="1"/>
</dbReference>
<dbReference type="PROSITE" id="PS00137">
    <property type="entry name" value="SUBTILASE_HIS"/>
    <property type="match status" value="1"/>
</dbReference>
<comment type="caution">
    <text evidence="7">The sequence shown here is derived from an EMBL/GenBank/DDBJ whole genome shotgun (WGS) entry which is preliminary data.</text>
</comment>
<feature type="active site" description="Charge relay system" evidence="5">
    <location>
        <position position="128"/>
    </location>
</feature>
<feature type="active site" description="Charge relay system" evidence="5">
    <location>
        <position position="95"/>
    </location>
</feature>
<dbReference type="SUPFAM" id="SSF89260">
    <property type="entry name" value="Collagen-binding domain"/>
    <property type="match status" value="3"/>
</dbReference>
<dbReference type="InterPro" id="IPR001119">
    <property type="entry name" value="SLH_dom"/>
</dbReference>
<dbReference type="InterPro" id="IPR050131">
    <property type="entry name" value="Peptidase_S8_subtilisin-like"/>
</dbReference>
<keyword evidence="8" id="KW-1185">Reference proteome</keyword>
<evidence type="ECO:0000259" key="6">
    <source>
        <dbReference type="PROSITE" id="PS51272"/>
    </source>
</evidence>
<dbReference type="PANTHER" id="PTHR43806:SF11">
    <property type="entry name" value="CEREVISIN-RELATED"/>
    <property type="match status" value="1"/>
</dbReference>
<gene>
    <name evidence="7" type="ORF">ACFPQ4_16705</name>
</gene>
<dbReference type="InterPro" id="IPR022398">
    <property type="entry name" value="Peptidase_S8_His-AS"/>
</dbReference>
<evidence type="ECO:0000256" key="3">
    <source>
        <dbReference type="ARBA" id="ARBA00022801"/>
    </source>
</evidence>
<dbReference type="Pfam" id="PF00082">
    <property type="entry name" value="Peptidase_S8"/>
    <property type="match status" value="1"/>
</dbReference>
<evidence type="ECO:0000313" key="8">
    <source>
        <dbReference type="Proteomes" id="UP001596108"/>
    </source>
</evidence>
<evidence type="ECO:0000256" key="2">
    <source>
        <dbReference type="ARBA" id="ARBA00022670"/>
    </source>
</evidence>
<dbReference type="InterPro" id="IPR036852">
    <property type="entry name" value="Peptidase_S8/S53_dom_sf"/>
</dbReference>
<sequence length="877" mass="94091">MRNRFGKREGNIRPRMRLTLSVIAVCCAAMLIMPTGIARERSISIGEVRSSSLVEVQALEAASATGTAAFLKDSGFIEAWSAISADVTTTIAVVDTGVDFNHPGLKPFLLPGKNLVNTNRQPQDDNGHGTAVAGIIAAVASAGEASGKVKWKGRILPIKALDQNGSGDESKLTQAINYAVAQGADIIVLSLGLRRDAPKLREAVAEAESKGVLLVAASGNDAATLGSKAAVQYPAAYASVLAVSGSEVLKPVSQSTSGPEIDLSASWSVDTLAIGGGRATMVGSSMGAPQVAAAAAMLMAAHPDWKPVQVREALRGAALKSGSADWNANIGYGFLSANNAVRMVSVADWREPNDARDQASTFPLGKEVAGAWSSQSDVDWYTIDIPYGGTLTISKDTAQFSLFGGNPSSVELDQSDDATPGVVQWLVPKGRYWLKVSKAASGKIGLYPGYRLTSGFEMNADAREPNDSATTAFTLPPRTQQWTGTFHQRNDEDWTTVNVPKDGELALSATTDTARIDLALMIQPAGGAMTIVDERGDGGSEQLIIKQAKAGKYYIRITNAVSANPEPVIGTYTASLEYITQYEDPYEPNNSPVTATPLSYGERYEGLVNPDDDVDWYRFTLSERKKIQLSFGGIADGTVVTVALRDRKQQTLNTWRNAKDNDSLAGERVLEPGTYYMSIEADRAEPNQAYHFIMQAEATQDPFSDLTGYRWASPSIQSLVKAGWVNGYPDGQFRPGASLSRGEAIATLVRAFDLKKPSATMRFQDIAPRSWLYDPVVKADQAGWLASYTGGQLQPATELTRAEAAKLFATALKLDLPQRPKQVFKDIPAKDELAAIVEALKEGHWLSGYPDGNFKPDATITRAEWSVLLAKLLEHKA</sequence>
<dbReference type="PROSITE" id="PS51272">
    <property type="entry name" value="SLH"/>
    <property type="match status" value="2"/>
</dbReference>
<accession>A0ABW0R1Y6</accession>
<dbReference type="InterPro" id="IPR015500">
    <property type="entry name" value="Peptidase_S8_subtilisin-rel"/>
</dbReference>
<feature type="active site" description="Charge relay system" evidence="5">
    <location>
        <position position="285"/>
    </location>
</feature>
<keyword evidence="2 5" id="KW-0645">Protease</keyword>
<dbReference type="InterPro" id="IPR023827">
    <property type="entry name" value="Peptidase_S8_Asp-AS"/>
</dbReference>
<dbReference type="Proteomes" id="UP001596108">
    <property type="component" value="Unassembled WGS sequence"/>
</dbReference>
<dbReference type="Gene3D" id="3.40.50.200">
    <property type="entry name" value="Peptidase S8/S53 domain"/>
    <property type="match status" value="1"/>
</dbReference>